<feature type="domain" description="Protein kinase" evidence="2">
    <location>
        <begin position="91"/>
        <end position="402"/>
    </location>
</feature>
<dbReference type="Proteomes" id="UP000565441">
    <property type="component" value="Unassembled WGS sequence"/>
</dbReference>
<dbReference type="GO" id="GO:0004672">
    <property type="term" value="F:protein kinase activity"/>
    <property type="evidence" value="ECO:0007669"/>
    <property type="project" value="InterPro"/>
</dbReference>
<keyword evidence="4" id="KW-1185">Reference proteome</keyword>
<dbReference type="SUPFAM" id="SSF56112">
    <property type="entry name" value="Protein kinase-like (PK-like)"/>
    <property type="match status" value="1"/>
</dbReference>
<name>A0A8H5MCA2_9AGAR</name>
<dbReference type="SMART" id="SM00220">
    <property type="entry name" value="S_TKc"/>
    <property type="match status" value="1"/>
</dbReference>
<evidence type="ECO:0000256" key="1">
    <source>
        <dbReference type="SAM" id="MobiDB-lite"/>
    </source>
</evidence>
<proteinExistence type="predicted"/>
<dbReference type="InterPro" id="IPR011009">
    <property type="entry name" value="Kinase-like_dom_sf"/>
</dbReference>
<evidence type="ECO:0000259" key="2">
    <source>
        <dbReference type="PROSITE" id="PS50011"/>
    </source>
</evidence>
<dbReference type="InterPro" id="IPR000719">
    <property type="entry name" value="Prot_kinase_dom"/>
</dbReference>
<reference evidence="3 4" key="1">
    <citation type="journal article" date="2020" name="ISME J.">
        <title>Uncovering the hidden diversity of litter-decomposition mechanisms in mushroom-forming fungi.</title>
        <authorList>
            <person name="Floudas D."/>
            <person name="Bentzer J."/>
            <person name="Ahren D."/>
            <person name="Johansson T."/>
            <person name="Persson P."/>
            <person name="Tunlid A."/>
        </authorList>
    </citation>
    <scope>NUCLEOTIDE SEQUENCE [LARGE SCALE GENOMIC DNA]</scope>
    <source>
        <strain evidence="3 4">CBS 661.87</strain>
    </source>
</reference>
<dbReference type="AlphaFoldDB" id="A0A8H5MCA2"/>
<dbReference type="EMBL" id="JAACJP010000001">
    <property type="protein sequence ID" value="KAF5388386.1"/>
    <property type="molecule type" value="Genomic_DNA"/>
</dbReference>
<dbReference type="OrthoDB" id="5987198at2759"/>
<dbReference type="Gene3D" id="1.10.510.10">
    <property type="entry name" value="Transferase(Phosphotransferase) domain 1"/>
    <property type="match status" value="1"/>
</dbReference>
<feature type="compositionally biased region" description="Low complexity" evidence="1">
    <location>
        <begin position="17"/>
        <end position="33"/>
    </location>
</feature>
<dbReference type="PROSITE" id="PS50011">
    <property type="entry name" value="PROTEIN_KINASE_DOM"/>
    <property type="match status" value="1"/>
</dbReference>
<accession>A0A8H5MCA2</accession>
<dbReference type="GO" id="GO:0005524">
    <property type="term" value="F:ATP binding"/>
    <property type="evidence" value="ECO:0007669"/>
    <property type="project" value="InterPro"/>
</dbReference>
<gene>
    <name evidence="3" type="ORF">D9615_000861</name>
</gene>
<evidence type="ECO:0000313" key="4">
    <source>
        <dbReference type="Proteomes" id="UP000565441"/>
    </source>
</evidence>
<feature type="region of interest" description="Disordered" evidence="1">
    <location>
        <begin position="1"/>
        <end position="33"/>
    </location>
</feature>
<evidence type="ECO:0000313" key="3">
    <source>
        <dbReference type="EMBL" id="KAF5388386.1"/>
    </source>
</evidence>
<sequence length="402" mass="46667">MASKSSPFPSPPNHIASGSLSVPPSPSSRPGLRSHSLALHLRQLYRFQTVLTEHEETWRDRYSFLLSKGYQLRSRYEPDWSPSWLTMDIDPAYCDDAKETVLPMILDARRRTDGVTVCIKRISPNTVTNEVKIAKYLSTDKMLRDPTNHCVPIWDTFKDPILPQVEYIIMPPLRPYANPEFGVVGEVVDFVTQTIEAMGFMHKHLIAHGDLTTQNIMMDPRPILPSGWHFVAKHCTPDGVTPISPLARIDYPVRYLIIDFDCSVRLSPGQPHLVRYFGGRDDDPPEYKSRDPYDPFKIDVFTLGNVFFKDFYQKYEGLDFLASLIDFMKTSNFRQRPDAEMAMKYWLNVRKHIDVGRARWRLQKRKETMGERVLYDTVAFAREGVHRMKRMLTGEEQRVYWS</sequence>
<protein>
    <recommendedName>
        <fullName evidence="2">Protein kinase domain-containing protein</fullName>
    </recommendedName>
</protein>
<organism evidence="3 4">
    <name type="scientific">Tricholomella constricta</name>
    <dbReference type="NCBI Taxonomy" id="117010"/>
    <lineage>
        <taxon>Eukaryota</taxon>
        <taxon>Fungi</taxon>
        <taxon>Dikarya</taxon>
        <taxon>Basidiomycota</taxon>
        <taxon>Agaricomycotina</taxon>
        <taxon>Agaricomycetes</taxon>
        <taxon>Agaricomycetidae</taxon>
        <taxon>Agaricales</taxon>
        <taxon>Tricholomatineae</taxon>
        <taxon>Lyophyllaceae</taxon>
        <taxon>Tricholomella</taxon>
    </lineage>
</organism>
<comment type="caution">
    <text evidence="3">The sequence shown here is derived from an EMBL/GenBank/DDBJ whole genome shotgun (WGS) entry which is preliminary data.</text>
</comment>